<feature type="chain" id="PRO_5002866934" evidence="1">
    <location>
        <begin position="30"/>
        <end position="1315"/>
    </location>
</feature>
<dbReference type="SUPFAM" id="SSF81296">
    <property type="entry name" value="E set domains"/>
    <property type="match status" value="2"/>
</dbReference>
<evidence type="ECO:0000259" key="2">
    <source>
        <dbReference type="PROSITE" id="PS50093"/>
    </source>
</evidence>
<dbReference type="PANTHER" id="PTHR21113">
    <property type="entry name" value="AGAP001705-PA"/>
    <property type="match status" value="1"/>
</dbReference>
<dbReference type="InterPro" id="IPR000601">
    <property type="entry name" value="PKD_dom"/>
</dbReference>
<dbReference type="GO" id="GO:0006032">
    <property type="term" value="P:chitin catabolic process"/>
    <property type="evidence" value="ECO:0007669"/>
    <property type="project" value="InterPro"/>
</dbReference>
<dbReference type="InterPro" id="IPR013540">
    <property type="entry name" value="ChitinaseA_N"/>
</dbReference>
<keyword evidence="4" id="KW-1185">Reference proteome</keyword>
<dbReference type="PROSITE" id="PS50093">
    <property type="entry name" value="PKD"/>
    <property type="match status" value="1"/>
</dbReference>
<dbReference type="InterPro" id="IPR013783">
    <property type="entry name" value="Ig-like_fold"/>
</dbReference>
<dbReference type="GO" id="GO:0004568">
    <property type="term" value="F:chitinase activity"/>
    <property type="evidence" value="ECO:0007669"/>
    <property type="project" value="InterPro"/>
</dbReference>
<dbReference type="InterPro" id="IPR022409">
    <property type="entry name" value="PKD/Chitinase_dom"/>
</dbReference>
<evidence type="ECO:0000256" key="1">
    <source>
        <dbReference type="SAM" id="SignalP"/>
    </source>
</evidence>
<dbReference type="InterPro" id="IPR035986">
    <property type="entry name" value="PKD_dom_sf"/>
</dbReference>
<dbReference type="PANTHER" id="PTHR21113:SF4">
    <property type="entry name" value="CHITIN-BINDING TYPE-4 DOMAIN-CONTAINING PROTEIN"/>
    <property type="match status" value="1"/>
</dbReference>
<dbReference type="OrthoDB" id="1153097at2"/>
<dbReference type="EMBL" id="CP000472">
    <property type="protein sequence ID" value="ACJ29711.1"/>
    <property type="molecule type" value="Genomic_DNA"/>
</dbReference>
<protein>
    <submittedName>
        <fullName evidence="3">Chitodextrinase</fullName>
    </submittedName>
</protein>
<dbReference type="eggNOG" id="COG3204">
    <property type="taxonomic scope" value="Bacteria"/>
</dbReference>
<dbReference type="Gene3D" id="2.60.40.10">
    <property type="entry name" value="Immunoglobulins"/>
    <property type="match status" value="4"/>
</dbReference>
<keyword evidence="1" id="KW-0732">Signal</keyword>
<gene>
    <name evidence="3" type="ordered locus">swp_2992</name>
</gene>
<dbReference type="Pfam" id="PF08329">
    <property type="entry name" value="ChitinaseA_N"/>
    <property type="match status" value="2"/>
</dbReference>
<organism evidence="3 4">
    <name type="scientific">Shewanella piezotolerans (strain WP3 / JCM 13877)</name>
    <dbReference type="NCBI Taxonomy" id="225849"/>
    <lineage>
        <taxon>Bacteria</taxon>
        <taxon>Pseudomonadati</taxon>
        <taxon>Pseudomonadota</taxon>
        <taxon>Gammaproteobacteria</taxon>
        <taxon>Alteromonadales</taxon>
        <taxon>Shewanellaceae</taxon>
        <taxon>Shewanella</taxon>
    </lineage>
</organism>
<dbReference type="RefSeq" id="WP_020913065.1">
    <property type="nucleotide sequence ID" value="NC_011566.1"/>
</dbReference>
<evidence type="ECO:0000313" key="4">
    <source>
        <dbReference type="Proteomes" id="UP000000753"/>
    </source>
</evidence>
<dbReference type="HOGENOM" id="CLU_006148_0_0_6"/>
<dbReference type="SMART" id="SM00089">
    <property type="entry name" value="PKD"/>
    <property type="match status" value="2"/>
</dbReference>
<dbReference type="KEGG" id="swp:swp_2992"/>
<dbReference type="SUPFAM" id="SSF49299">
    <property type="entry name" value="PKD domain"/>
    <property type="match status" value="2"/>
</dbReference>
<accession>B8CR39</accession>
<dbReference type="eggNOG" id="COG3325">
    <property type="taxonomic scope" value="Bacteria"/>
</dbReference>
<reference evidence="3 4" key="1">
    <citation type="journal article" date="2008" name="PLoS ONE">
        <title>Environmental adaptation: genomic analysis of the piezotolerant and psychrotolerant deep-sea iron reducing bacterium Shewanella piezotolerans WP3.</title>
        <authorList>
            <person name="Wang F."/>
            <person name="Wang J."/>
            <person name="Jian H."/>
            <person name="Zhang B."/>
            <person name="Li S."/>
            <person name="Wang F."/>
            <person name="Zeng X."/>
            <person name="Gao L."/>
            <person name="Bartlett D.H."/>
            <person name="Yu J."/>
            <person name="Hu S."/>
            <person name="Xiao X."/>
        </authorList>
    </citation>
    <scope>NUCLEOTIDE SEQUENCE [LARGE SCALE GENOMIC DNA]</scope>
    <source>
        <strain evidence="4">WP3 / JCM 13877</strain>
    </source>
</reference>
<evidence type="ECO:0000313" key="3">
    <source>
        <dbReference type="EMBL" id="ACJ29711.1"/>
    </source>
</evidence>
<sequence>MRSITLIRYPLLTCSVVLCSSLFSHSSHATPGTPTIAWMETNYAAPANYAIKWDMWWGTNGNSWYLLENNSVIHSATITANGQNAQNALFNVQNSSAGQYDYQVKLCDSSVTPESCSVSSIKTITITGDAINQAPVVNAGADQSIELTASATLTASFSDDGLSTPITQIWSMVSGPGLASFTDSSAATTKVTFDTQGSYTLRFSVNDSEFSSSDEVTVTVSPEQPNQPPVANAGLDQTVTVASAVNLQSSFTDDGKSAPITHLWSQISGPETVNFSDHTAANPSFNVATLGSYVLEYTVNDGELTSSDQVSITVENTNNIEKPDVVEIAWRTPEVALTNGKAEIAITWNKYSGISGTSWSLSQNDANVYNASISPNGNNLQTASTQVTVTKAGSYRYVVSLCNGVSTEKICSQSNPLVVTVTGSGGGTAPSACNNIEDSDPCLPNRADPVALAVKGWPNYLAMGSITDNNLALNQPFSSANLDAIFKYSGDGMGDRGRVIEPTVTLQTIKQARQIEALNGSKVMPTMVVYTANASGGGVATEDITDYANLVMHYQNLIRLAAVIQAQKDNEHPYPASLILNADLFGEWQKSQTTQFKEAFGDSTGWTNIAVKQALKEAITKESNYQLNHNNGGTVSLNTLYDLQQLKTEIDTAMEDNIKGWVQSQNFIIKRFSPDVSFSWLVNLWNPGSANWVHKDYSGQQAVWNAAAMSVAKFVDWIGAYDNNAYQPDYLTFDKYERDGFSPIGRANYAFGAKEWQNLLTNVKQITDHLDTPAMLWQIPGGHMPTNGEDIGNYDLQNSASSAGSFFMGDAQIGSQVSNIRPEILNITLNPAVYEGAVSVEALLNQSANYDWSQNQLRQSAYSNVFSILWGGGSTTAVVPINTNGNGDNNWLRDKIISYKTEGKIPLYHTQSTSSSQPLTAIAQLNADLSAISSKMNNEVFLYETPESTWIPSTIYKWADFLAALNPMHNVGIGDVKFWLTDPAADDATNIQYAKVAIAAFLAQSMKETIQYNACDENNWSINTGDPVNYPLSSSCGQLGQVYADYGTNAQGIDNPYSCPRNDKMEISALTHAKWYGAPAPLFTAPDAVLQEQGLLVNGYVGRWDYQTHCNVSPTEIDVNAQVYQREECKAYVGQKAGKFVWDGSAEKSVQGCGWWGRGVIQTTGRLNFGKLNHFIGRSHVAADKVGRVIDGTVVKAAPSNPLYADLDLCSNPQLICSTQEHKEIKWIAGLFFWMNEVQGYDNTGGPYASWNYHEQLKAYVDGGLKGSKFIDDVSGIVNRGCPDSTCPVSGAVDGLAKRKENFVKALKAMGLDPQ</sequence>
<dbReference type="Pfam" id="PF22352">
    <property type="entry name" value="K319L-like_PKD"/>
    <property type="match status" value="2"/>
</dbReference>
<feature type="domain" description="PKD" evidence="2">
    <location>
        <begin position="148"/>
        <end position="220"/>
    </location>
</feature>
<dbReference type="Proteomes" id="UP000000753">
    <property type="component" value="Chromosome"/>
</dbReference>
<proteinExistence type="predicted"/>
<name>B8CR39_SHEPW</name>
<dbReference type="Gene3D" id="1.10.530.10">
    <property type="match status" value="1"/>
</dbReference>
<dbReference type="InterPro" id="IPR014756">
    <property type="entry name" value="Ig_E-set"/>
</dbReference>
<feature type="signal peptide" evidence="1">
    <location>
        <begin position="1"/>
        <end position="29"/>
    </location>
</feature>